<accession>A0A6P2SP70</accession>
<name>A0A6P2SP70_9BURK</name>
<dbReference type="GO" id="GO:0016829">
    <property type="term" value="F:lyase activity"/>
    <property type="evidence" value="ECO:0007669"/>
    <property type="project" value="UniProtKB-KW"/>
</dbReference>
<reference evidence="1 2" key="1">
    <citation type="submission" date="2019-09" db="EMBL/GenBank/DDBJ databases">
        <authorList>
            <person name="Depoorter E."/>
        </authorList>
    </citation>
    <scope>NUCLEOTIDE SEQUENCE [LARGE SCALE GENOMIC DNA]</scope>
    <source>
        <strain evidence="1">LMG 13014</strain>
    </source>
</reference>
<evidence type="ECO:0000313" key="1">
    <source>
        <dbReference type="EMBL" id="VWC45605.1"/>
    </source>
</evidence>
<evidence type="ECO:0000313" key="2">
    <source>
        <dbReference type="Proteomes" id="UP000494261"/>
    </source>
</evidence>
<dbReference type="Proteomes" id="UP000494261">
    <property type="component" value="Unassembled WGS sequence"/>
</dbReference>
<keyword evidence="1" id="KW-0456">Lyase</keyword>
<sequence length="60" mass="6388">MNCAGSNRPAYAFTTIIALRRPFIEWRLGGGVTAVWSVPLPSAIRGRVAACDANRARAAS</sequence>
<gene>
    <name evidence="1" type="ORF">BLA13014_07249</name>
</gene>
<organism evidence="1 2">
    <name type="scientific">Burkholderia aenigmatica</name>
    <dbReference type="NCBI Taxonomy" id="2015348"/>
    <lineage>
        <taxon>Bacteria</taxon>
        <taxon>Pseudomonadati</taxon>
        <taxon>Pseudomonadota</taxon>
        <taxon>Betaproteobacteria</taxon>
        <taxon>Burkholderiales</taxon>
        <taxon>Burkholderiaceae</taxon>
        <taxon>Burkholderia</taxon>
        <taxon>Burkholderia cepacia complex</taxon>
    </lineage>
</organism>
<protein>
    <submittedName>
        <fullName evidence="1">Poly(Beta-D-mannuronate) lyase</fullName>
    </submittedName>
</protein>
<dbReference type="AlphaFoldDB" id="A0A6P2SP70"/>
<dbReference type="EMBL" id="CABVQC010000079">
    <property type="protein sequence ID" value="VWC45605.1"/>
    <property type="molecule type" value="Genomic_DNA"/>
</dbReference>
<proteinExistence type="predicted"/>